<keyword evidence="3" id="KW-0378">Hydrolase</keyword>
<dbReference type="GO" id="GO:0006508">
    <property type="term" value="P:proteolysis"/>
    <property type="evidence" value="ECO:0007669"/>
    <property type="project" value="UniProtKB-KW"/>
</dbReference>
<comment type="similarity">
    <text evidence="1 5">Belongs to the peptidase S8 family.</text>
</comment>
<reference evidence="10 11" key="1">
    <citation type="submission" date="2018-05" db="EMBL/GenBank/DDBJ databases">
        <title>Genomic Encyclopedia of Archaeal and Bacterial Type Strains, Phase II (KMG-II): from individual species to whole genera.</title>
        <authorList>
            <person name="Goeker M."/>
        </authorList>
    </citation>
    <scope>NUCLEOTIDE SEQUENCE [LARGE SCALE GENOMIC DNA]</scope>
    <source>
        <strain evidence="10 11">DSM 45184</strain>
    </source>
</reference>
<evidence type="ECO:0000256" key="3">
    <source>
        <dbReference type="ARBA" id="ARBA00022801"/>
    </source>
</evidence>
<evidence type="ECO:0000256" key="5">
    <source>
        <dbReference type="PROSITE-ProRule" id="PRU01240"/>
    </source>
</evidence>
<dbReference type="PANTHER" id="PTHR43806">
    <property type="entry name" value="PEPTIDASE S8"/>
    <property type="match status" value="1"/>
</dbReference>
<evidence type="ECO:0000313" key="10">
    <source>
        <dbReference type="EMBL" id="PWK49607.1"/>
    </source>
</evidence>
<dbReference type="Gene3D" id="3.40.50.200">
    <property type="entry name" value="Peptidase S8/S53 domain"/>
    <property type="match status" value="1"/>
</dbReference>
<feature type="compositionally biased region" description="Pro residues" evidence="6">
    <location>
        <begin position="503"/>
        <end position="520"/>
    </location>
</feature>
<keyword evidence="2 10" id="KW-0645">Protease</keyword>
<evidence type="ECO:0000256" key="2">
    <source>
        <dbReference type="ARBA" id="ARBA00022670"/>
    </source>
</evidence>
<keyword evidence="8" id="KW-0732">Signal</keyword>
<dbReference type="InterPro" id="IPR050131">
    <property type="entry name" value="Peptidase_S8_subtilisin-like"/>
</dbReference>
<keyword evidence="11" id="KW-1185">Reference proteome</keyword>
<keyword evidence="7" id="KW-0472">Membrane</keyword>
<comment type="caution">
    <text evidence="10">The sequence shown here is derived from an EMBL/GenBank/DDBJ whole genome shotgun (WGS) entry which is preliminary data.</text>
</comment>
<keyword evidence="4" id="KW-0720">Serine protease</keyword>
<organism evidence="10 11">
    <name type="scientific">Actinoplanes xinjiangensis</name>
    <dbReference type="NCBI Taxonomy" id="512350"/>
    <lineage>
        <taxon>Bacteria</taxon>
        <taxon>Bacillati</taxon>
        <taxon>Actinomycetota</taxon>
        <taxon>Actinomycetes</taxon>
        <taxon>Micromonosporales</taxon>
        <taxon>Micromonosporaceae</taxon>
        <taxon>Actinoplanes</taxon>
    </lineage>
</organism>
<dbReference type="GO" id="GO:0004252">
    <property type="term" value="F:serine-type endopeptidase activity"/>
    <property type="evidence" value="ECO:0007669"/>
    <property type="project" value="InterPro"/>
</dbReference>
<name>A0A316G596_9ACTN</name>
<sequence length="532" mass="52821">MRTATLLSARPLLSIILTFSAATLTPVAARPAAAPFPPAAALSPPATPVMASPARAAAGLAAPPPEPPRLVVSGPVAPVRAASAHAVPGVVASGLVASGLVASGLVASGLTVPGLVGAGRDASGLVASRLDASGLGASGLVVSRLVAPGQNCAQPGQDRVNGSWARVMLQADAIRALADRGPTRVAVLSTGVDSGQPQLGDRVLTGADTVDNAGGADQDCTGTGTQVAGTVSGRPDGGEGDAAGLAPGATILPIRVMPDDPAGSEPTAGTLARGILTAVENDADVVVVAAPVYQDDPTLASAVETALAQDVVIVAAAGDLGSRDDGNPDPYPASYPGVIGVGAIDQTGQIWSKSQFGEYVDLVAPGVAVPTLQTGRGVVEADGTAIAAGFVGAAAALLRAGDRDLPPAEVTRRLIATASPAPAGPAFGAGVVNPYAALTARVVDTDARRLPALEPAPVPDNTPELRRRAIAVNTAVVAAVLVTALLLTAAAFRRSRRRTWRPGLPPDLPTPAEPLEPGPPVMLLDTPPRPRK</sequence>
<evidence type="ECO:0000313" key="11">
    <source>
        <dbReference type="Proteomes" id="UP000245697"/>
    </source>
</evidence>
<dbReference type="PANTHER" id="PTHR43806:SF11">
    <property type="entry name" value="CEREVISIN-RELATED"/>
    <property type="match status" value="1"/>
</dbReference>
<evidence type="ECO:0000256" key="7">
    <source>
        <dbReference type="SAM" id="Phobius"/>
    </source>
</evidence>
<dbReference type="SUPFAM" id="SSF52743">
    <property type="entry name" value="Subtilisin-like"/>
    <property type="match status" value="1"/>
</dbReference>
<evidence type="ECO:0000256" key="4">
    <source>
        <dbReference type="ARBA" id="ARBA00022825"/>
    </source>
</evidence>
<dbReference type="InterPro" id="IPR015500">
    <property type="entry name" value="Peptidase_S8_subtilisin-rel"/>
</dbReference>
<accession>A0A316G596</accession>
<feature type="domain" description="Peptidase S8/S53" evidence="9">
    <location>
        <begin position="184"/>
        <end position="424"/>
    </location>
</feature>
<feature type="chain" id="PRO_5016422848" evidence="8">
    <location>
        <begin position="22"/>
        <end position="532"/>
    </location>
</feature>
<comment type="caution">
    <text evidence="5">Lacks conserved residue(s) required for the propagation of feature annotation.</text>
</comment>
<keyword evidence="7" id="KW-0812">Transmembrane</keyword>
<dbReference type="InterPro" id="IPR036852">
    <property type="entry name" value="Peptidase_S8/S53_dom_sf"/>
</dbReference>
<feature type="signal peptide" evidence="8">
    <location>
        <begin position="1"/>
        <end position="21"/>
    </location>
</feature>
<dbReference type="InterPro" id="IPR000209">
    <property type="entry name" value="Peptidase_S8/S53_dom"/>
</dbReference>
<feature type="transmembrane region" description="Helical" evidence="7">
    <location>
        <begin position="470"/>
        <end position="492"/>
    </location>
</feature>
<evidence type="ECO:0000259" key="9">
    <source>
        <dbReference type="Pfam" id="PF00082"/>
    </source>
</evidence>
<dbReference type="PROSITE" id="PS51892">
    <property type="entry name" value="SUBTILASE"/>
    <property type="match status" value="1"/>
</dbReference>
<dbReference type="AlphaFoldDB" id="A0A316G596"/>
<evidence type="ECO:0000256" key="8">
    <source>
        <dbReference type="SAM" id="SignalP"/>
    </source>
</evidence>
<dbReference type="Proteomes" id="UP000245697">
    <property type="component" value="Unassembled WGS sequence"/>
</dbReference>
<feature type="region of interest" description="Disordered" evidence="6">
    <location>
        <begin position="499"/>
        <end position="532"/>
    </location>
</feature>
<evidence type="ECO:0000256" key="1">
    <source>
        <dbReference type="ARBA" id="ARBA00011073"/>
    </source>
</evidence>
<evidence type="ECO:0000256" key="6">
    <source>
        <dbReference type="SAM" id="MobiDB-lite"/>
    </source>
</evidence>
<dbReference type="EMBL" id="QGGR01000004">
    <property type="protein sequence ID" value="PWK49607.1"/>
    <property type="molecule type" value="Genomic_DNA"/>
</dbReference>
<gene>
    <name evidence="10" type="ORF">BC793_104282</name>
</gene>
<protein>
    <submittedName>
        <fullName evidence="10">Subtilisin family serine protease</fullName>
    </submittedName>
</protein>
<dbReference type="Pfam" id="PF00082">
    <property type="entry name" value="Peptidase_S8"/>
    <property type="match status" value="1"/>
</dbReference>
<proteinExistence type="inferred from homology"/>
<dbReference type="PRINTS" id="PR00723">
    <property type="entry name" value="SUBTILISIN"/>
</dbReference>
<keyword evidence="7" id="KW-1133">Transmembrane helix</keyword>